<dbReference type="EMBL" id="VLTO01000073">
    <property type="protein sequence ID" value="KAA0169110.1"/>
    <property type="molecule type" value="Genomic_DNA"/>
</dbReference>
<evidence type="ECO:0000313" key="12">
    <source>
        <dbReference type="Proteomes" id="UP000322899"/>
    </source>
</evidence>
<feature type="signal peptide" evidence="7">
    <location>
        <begin position="1"/>
        <end position="22"/>
    </location>
</feature>
<feature type="transmembrane region" description="Helical" evidence="6">
    <location>
        <begin position="94"/>
        <end position="120"/>
    </location>
</feature>
<dbReference type="PANTHER" id="PTHR21659">
    <property type="entry name" value="HYDROPHOBIC PROTEIN RCI2 LOW TEMPERATURE AND SALT RESPONSIVE PROTEIN LTI6 -RELATED"/>
    <property type="match status" value="1"/>
</dbReference>
<keyword evidence="13" id="KW-1185">Reference proteome</keyword>
<organism evidence="9 13">
    <name type="scientific">Cafeteria roenbergensis</name>
    <name type="common">Marine flagellate</name>
    <dbReference type="NCBI Taxonomy" id="33653"/>
    <lineage>
        <taxon>Eukaryota</taxon>
        <taxon>Sar</taxon>
        <taxon>Stramenopiles</taxon>
        <taxon>Bigyra</taxon>
        <taxon>Opalozoa</taxon>
        <taxon>Bicosoecida</taxon>
        <taxon>Cafeteriaceae</taxon>
        <taxon>Cafeteria</taxon>
    </lineage>
</organism>
<sequence>MARSTLMTVLLVILSILLPPLAVFVDEPKVNDEFFISILLTIFFWLPGIIHAFWVIFFGGKGQLKVMDILILVCCFLLPPLGIFFKQQRITVDILVAIILCFLFWFPAVIFAIAVAFFGVTCAKAI</sequence>
<evidence type="ECO:0000256" key="6">
    <source>
        <dbReference type="SAM" id="Phobius"/>
    </source>
</evidence>
<evidence type="ECO:0000313" key="10">
    <source>
        <dbReference type="EMBL" id="KAA0166692.1"/>
    </source>
</evidence>
<dbReference type="AlphaFoldDB" id="A0A5A8C884"/>
<comment type="similarity">
    <text evidence="2">Belongs to the UPF0057 (PMP3) family.</text>
</comment>
<proteinExistence type="inferred from homology"/>
<feature type="transmembrane region" description="Helical" evidence="6">
    <location>
        <begin position="69"/>
        <end position="88"/>
    </location>
</feature>
<dbReference type="Proteomes" id="UP000325113">
    <property type="component" value="Unassembled WGS sequence"/>
</dbReference>
<protein>
    <submittedName>
        <fullName evidence="9">Uncharacterized protein</fullName>
    </submittedName>
</protein>
<keyword evidence="5 6" id="KW-0472">Membrane</keyword>
<evidence type="ECO:0000256" key="5">
    <source>
        <dbReference type="ARBA" id="ARBA00023136"/>
    </source>
</evidence>
<dbReference type="Pfam" id="PF01679">
    <property type="entry name" value="Pmp3"/>
    <property type="match status" value="2"/>
</dbReference>
<evidence type="ECO:0000313" key="14">
    <source>
        <dbReference type="Proteomes" id="UP000324907"/>
    </source>
</evidence>
<name>A0A5A8C884_CAFRO</name>
<evidence type="ECO:0000313" key="15">
    <source>
        <dbReference type="Proteomes" id="UP000325113"/>
    </source>
</evidence>
<evidence type="ECO:0000313" key="13">
    <source>
        <dbReference type="Proteomes" id="UP000323011"/>
    </source>
</evidence>
<feature type="transmembrane region" description="Helical" evidence="6">
    <location>
        <begin position="34"/>
        <end position="57"/>
    </location>
</feature>
<dbReference type="InterPro" id="IPR000612">
    <property type="entry name" value="PMP3"/>
</dbReference>
<dbReference type="PANTHER" id="PTHR21659:SF42">
    <property type="entry name" value="UPF0057 MEMBRANE PROTEIN ZK632.10-RELATED"/>
    <property type="match status" value="1"/>
</dbReference>
<keyword evidence="3 6" id="KW-0812">Transmembrane</keyword>
<keyword evidence="4 6" id="KW-1133">Transmembrane helix</keyword>
<evidence type="ECO:0000256" key="2">
    <source>
        <dbReference type="ARBA" id="ARBA00009530"/>
    </source>
</evidence>
<dbReference type="Proteomes" id="UP000322899">
    <property type="component" value="Unassembled WGS sequence"/>
</dbReference>
<comment type="subcellular location">
    <subcellularLocation>
        <location evidence="1">Membrane</location>
    </subcellularLocation>
</comment>
<dbReference type="Proteomes" id="UP000323011">
    <property type="component" value="Unassembled WGS sequence"/>
</dbReference>
<keyword evidence="7" id="KW-0732">Signal</keyword>
<evidence type="ECO:0000256" key="7">
    <source>
        <dbReference type="SAM" id="SignalP"/>
    </source>
</evidence>
<evidence type="ECO:0000313" key="11">
    <source>
        <dbReference type="EMBL" id="KAA0169110.1"/>
    </source>
</evidence>
<dbReference type="Proteomes" id="UP000324907">
    <property type="component" value="Unassembled WGS sequence"/>
</dbReference>
<comment type="caution">
    <text evidence="9">The sequence shown here is derived from an EMBL/GenBank/DDBJ whole genome shotgun (WGS) entry which is preliminary data.</text>
</comment>
<evidence type="ECO:0000313" key="9">
    <source>
        <dbReference type="EMBL" id="KAA0148260.1"/>
    </source>
</evidence>
<feature type="chain" id="PRO_5036365904" evidence="7">
    <location>
        <begin position="23"/>
        <end position="126"/>
    </location>
</feature>
<evidence type="ECO:0000256" key="4">
    <source>
        <dbReference type="ARBA" id="ARBA00022989"/>
    </source>
</evidence>
<reference evidence="12 13" key="1">
    <citation type="submission" date="2019-07" db="EMBL/GenBank/DDBJ databases">
        <title>Genomes of Cafeteria roenbergensis.</title>
        <authorList>
            <person name="Fischer M.G."/>
            <person name="Hackl T."/>
            <person name="Roman M."/>
        </authorList>
    </citation>
    <scope>NUCLEOTIDE SEQUENCE [LARGE SCALE GENOMIC DNA]</scope>
    <source>
        <strain evidence="9 13">BVI</strain>
        <strain evidence="8 15">Cflag</strain>
        <strain evidence="11 12">E4-10P</strain>
        <strain evidence="10 14">RCC970-E3</strain>
    </source>
</reference>
<accession>A0A5A8C884</accession>
<dbReference type="GO" id="GO:0016020">
    <property type="term" value="C:membrane"/>
    <property type="evidence" value="ECO:0007669"/>
    <property type="project" value="UniProtKB-SubCell"/>
</dbReference>
<evidence type="ECO:0000256" key="3">
    <source>
        <dbReference type="ARBA" id="ARBA00022692"/>
    </source>
</evidence>
<gene>
    <name evidence="11" type="ORF">FNF27_07062</name>
    <name evidence="10" type="ORF">FNF28_03066</name>
    <name evidence="9" type="ORF">FNF29_06796</name>
    <name evidence="8" type="ORF">FNF31_07780</name>
</gene>
<dbReference type="OrthoDB" id="2802411at2759"/>
<dbReference type="EMBL" id="VLTL01000038">
    <property type="protein sequence ID" value="KAA0166692.1"/>
    <property type="molecule type" value="Genomic_DNA"/>
</dbReference>
<dbReference type="EMBL" id="VLTM01000185">
    <property type="protein sequence ID" value="KAA0146474.1"/>
    <property type="molecule type" value="Genomic_DNA"/>
</dbReference>
<evidence type="ECO:0000313" key="8">
    <source>
        <dbReference type="EMBL" id="KAA0146474.1"/>
    </source>
</evidence>
<dbReference type="EMBL" id="VLTN01000055">
    <property type="protein sequence ID" value="KAA0148260.1"/>
    <property type="molecule type" value="Genomic_DNA"/>
</dbReference>
<evidence type="ECO:0000256" key="1">
    <source>
        <dbReference type="ARBA" id="ARBA00004370"/>
    </source>
</evidence>